<dbReference type="EMBL" id="FJNE01000001">
    <property type="protein sequence ID" value="CZQ83581.1"/>
    <property type="molecule type" value="Genomic_DNA"/>
</dbReference>
<evidence type="ECO:0000256" key="4">
    <source>
        <dbReference type="ARBA" id="ARBA00022813"/>
    </source>
</evidence>
<feature type="domain" description="HTH cro/C1-type" evidence="8">
    <location>
        <begin position="9"/>
        <end position="63"/>
    </location>
</feature>
<evidence type="ECO:0000256" key="3">
    <source>
        <dbReference type="ARBA" id="ARBA00022801"/>
    </source>
</evidence>
<dbReference type="SUPFAM" id="SSF47413">
    <property type="entry name" value="lambda repressor-like DNA-binding domains"/>
    <property type="match status" value="1"/>
</dbReference>
<dbReference type="Pfam" id="PF01381">
    <property type="entry name" value="HTH_3"/>
    <property type="match status" value="1"/>
</dbReference>
<dbReference type="RefSeq" id="WP_177194346.1">
    <property type="nucleotide sequence ID" value="NZ_FJNE01000001.1"/>
</dbReference>
<dbReference type="InterPro" id="IPR036286">
    <property type="entry name" value="LexA/Signal_pep-like_sf"/>
</dbReference>
<evidence type="ECO:0000313" key="10">
    <source>
        <dbReference type="Proteomes" id="UP000242754"/>
    </source>
</evidence>
<keyword evidence="6" id="KW-0742">SOS response</keyword>
<keyword evidence="2" id="KW-0227">DNA damage</keyword>
<keyword evidence="3 7" id="KW-0378">Hydrolase</keyword>
<dbReference type="PRINTS" id="PR00726">
    <property type="entry name" value="LEXASERPTASE"/>
</dbReference>
<reference evidence="9 10" key="1">
    <citation type="submission" date="2016-02" db="EMBL/GenBank/DDBJ databases">
        <authorList>
            <person name="Wen L."/>
            <person name="He K."/>
            <person name="Yang H."/>
        </authorList>
    </citation>
    <scope>NUCLEOTIDE SEQUENCE [LARGE SCALE GENOMIC DNA]</scope>
    <source>
        <strain evidence="9">Trichococcus palustris</strain>
    </source>
</reference>
<gene>
    <name evidence="9" type="ORF">Tpal_463</name>
</gene>
<dbReference type="InterPro" id="IPR039418">
    <property type="entry name" value="LexA-like"/>
</dbReference>
<sequence>MVESFKERLNKAIAEKGIKPAELARRTGINKSSITAWLKGDYEAKQDNIFKLSKALGVSEAWLMGIDTPSSAPTNIIPISADNMIAIPIIGTIACGDPILADENIIGYRYHLKDTLPGGETFYLKAAGDSMEPTIRNGADVLIRLQEEVEDGEIAAVLVNGDTEATLKRVKKQGDIIMLVAENSAYAPYIITEHNPARILGKAVEVVFDL</sequence>
<evidence type="ECO:0000313" key="9">
    <source>
        <dbReference type="EMBL" id="CZQ83581.1"/>
    </source>
</evidence>
<dbReference type="CDD" id="cd00093">
    <property type="entry name" value="HTH_XRE"/>
    <property type="match status" value="1"/>
</dbReference>
<dbReference type="InterPro" id="IPR006197">
    <property type="entry name" value="Peptidase_S24_LexA"/>
</dbReference>
<dbReference type="GO" id="GO:0016787">
    <property type="term" value="F:hydrolase activity"/>
    <property type="evidence" value="ECO:0007669"/>
    <property type="project" value="UniProtKB-KW"/>
</dbReference>
<accession>A0A143Y9Q2</accession>
<evidence type="ECO:0000256" key="1">
    <source>
        <dbReference type="ARBA" id="ARBA00007484"/>
    </source>
</evidence>
<evidence type="ECO:0000259" key="8">
    <source>
        <dbReference type="PROSITE" id="PS50943"/>
    </source>
</evidence>
<dbReference type="Proteomes" id="UP000242754">
    <property type="component" value="Unassembled WGS sequence"/>
</dbReference>
<keyword evidence="4 7" id="KW-0068">Autocatalytic cleavage</keyword>
<evidence type="ECO:0000256" key="6">
    <source>
        <dbReference type="ARBA" id="ARBA00023236"/>
    </source>
</evidence>
<proteinExistence type="inferred from homology"/>
<dbReference type="SMART" id="SM00530">
    <property type="entry name" value="HTH_XRE"/>
    <property type="match status" value="1"/>
</dbReference>
<dbReference type="InterPro" id="IPR050077">
    <property type="entry name" value="LexA_repressor"/>
</dbReference>
<keyword evidence="5" id="KW-0234">DNA repair</keyword>
<dbReference type="InterPro" id="IPR010982">
    <property type="entry name" value="Lambda_DNA-bd_dom_sf"/>
</dbReference>
<dbReference type="SUPFAM" id="SSF51306">
    <property type="entry name" value="LexA/Signal peptidase"/>
    <property type="match status" value="1"/>
</dbReference>
<dbReference type="PROSITE" id="PS50943">
    <property type="entry name" value="HTH_CROC1"/>
    <property type="match status" value="1"/>
</dbReference>
<keyword evidence="10" id="KW-1185">Reference proteome</keyword>
<dbReference type="GO" id="GO:0009432">
    <property type="term" value="P:SOS response"/>
    <property type="evidence" value="ECO:0007669"/>
    <property type="project" value="UniProtKB-KW"/>
</dbReference>
<dbReference type="CDD" id="cd06529">
    <property type="entry name" value="S24_LexA-like"/>
    <property type="match status" value="1"/>
</dbReference>
<name>A0A143Y9Q2_9LACT</name>
<evidence type="ECO:0000256" key="2">
    <source>
        <dbReference type="ARBA" id="ARBA00022763"/>
    </source>
</evidence>
<dbReference type="GO" id="GO:0006355">
    <property type="term" value="P:regulation of DNA-templated transcription"/>
    <property type="evidence" value="ECO:0007669"/>
    <property type="project" value="InterPro"/>
</dbReference>
<dbReference type="InterPro" id="IPR015927">
    <property type="entry name" value="Peptidase_S24_S26A/B/C"/>
</dbReference>
<dbReference type="GO" id="GO:0003677">
    <property type="term" value="F:DNA binding"/>
    <property type="evidence" value="ECO:0007669"/>
    <property type="project" value="InterPro"/>
</dbReference>
<dbReference type="Pfam" id="PF00717">
    <property type="entry name" value="Peptidase_S24"/>
    <property type="match status" value="1"/>
</dbReference>
<dbReference type="InterPro" id="IPR001387">
    <property type="entry name" value="Cro/C1-type_HTH"/>
</dbReference>
<dbReference type="PANTHER" id="PTHR33516:SF2">
    <property type="entry name" value="LEXA REPRESSOR-RELATED"/>
    <property type="match status" value="1"/>
</dbReference>
<comment type="similarity">
    <text evidence="1 7">Belongs to the peptidase S24 family.</text>
</comment>
<evidence type="ECO:0000256" key="7">
    <source>
        <dbReference type="RuleBase" id="RU003991"/>
    </source>
</evidence>
<dbReference type="GO" id="GO:0006281">
    <property type="term" value="P:DNA repair"/>
    <property type="evidence" value="ECO:0007669"/>
    <property type="project" value="UniProtKB-KW"/>
</dbReference>
<dbReference type="Gene3D" id="2.10.109.10">
    <property type="entry name" value="Umud Fragment, subunit A"/>
    <property type="match status" value="1"/>
</dbReference>
<organism evidence="9 10">
    <name type="scientific">Trichococcus palustris</name>
    <dbReference type="NCBI Taxonomy" id="140314"/>
    <lineage>
        <taxon>Bacteria</taxon>
        <taxon>Bacillati</taxon>
        <taxon>Bacillota</taxon>
        <taxon>Bacilli</taxon>
        <taxon>Lactobacillales</taxon>
        <taxon>Carnobacteriaceae</taxon>
        <taxon>Trichococcus</taxon>
    </lineage>
</organism>
<evidence type="ECO:0000256" key="5">
    <source>
        <dbReference type="ARBA" id="ARBA00023204"/>
    </source>
</evidence>
<dbReference type="STRING" id="140314.SAMN04488076_103173"/>
<dbReference type="PANTHER" id="PTHR33516">
    <property type="entry name" value="LEXA REPRESSOR"/>
    <property type="match status" value="1"/>
</dbReference>
<dbReference type="Gene3D" id="1.10.260.40">
    <property type="entry name" value="lambda repressor-like DNA-binding domains"/>
    <property type="match status" value="1"/>
</dbReference>
<protein>
    <submittedName>
        <fullName evidence="9">Peptidase s24/s26a/s26b</fullName>
    </submittedName>
</protein>
<dbReference type="AlphaFoldDB" id="A0A143Y9Q2"/>